<sequence>MYRFYSSLLCSLLALLGKTVTCDYIIDASQGLGRMFDGIGGISGGGATSKLLVNYPKKQRDEILDYLFKPNYAASLQILKVEIGGDSQSTDGSESSHMHTEEDENYQRGYEWFMMKEAKKRNPDIILYGLPWVFPGWLGGGKFDPFSNRTNLVRYTTNWVKGAKREHNLTINYVGVWNERTCDYDYIKMLRKALDVDGFNDVKIVACDGGWGFIDDVISDQDLADSINVLGAHYPGSQTPSNALRIDRKLWASEEYSAYNDDKGGGCWARILNEGYTDGFLTAFISWNLISSYYKNLPYSRSGLMTADEPWSGHYTVNSPIWISAHHTQFYRPGWQYLLHGYGVGNLALNGSYISLISPDHQDLTVVIETMDPNIVTCFYPQPKYNISSQTAVFNIGGKLKRQINMLYVWRTRLTFDGKDSLFQQLDPIKVIDGKFILHLNTNEVYTLSTIHRSKQVTPAIKPSGQFPTDYSDDFEDYPEFGEPYNFAQQAGVFEVRTFVTDGKAENVMQQVVPEPPIDTCLPKRMTRPITLIGNYNWTDADVSVDFNIPTKGGATGVFVAQRVETGGCNVMYSSGVYLWLTPPCGYILSSDYAKTKVYDSGWAKIERDTWYTLRLQVQGNHTIAYLNGEKIVDALINPQSTNGFIGVGTENFANASFNNFKMQSPGPNIPHQYREEIPKRPYSCIIDKEEYVSDKDEILTNRNLNSQGKLHANVARLHQQGNPMFPKHSKKIKEQVFGNGVFKQEIPNNYKP</sequence>
<dbReference type="GO" id="GO:0016020">
    <property type="term" value="C:membrane"/>
    <property type="evidence" value="ECO:0007669"/>
    <property type="project" value="GOC"/>
</dbReference>
<proteinExistence type="inferred from homology"/>
<keyword evidence="8" id="KW-1015">Disulfide bond</keyword>
<dbReference type="InterPro" id="IPR049161">
    <property type="entry name" value="GH59_cat"/>
</dbReference>
<keyword evidence="6" id="KW-0442">Lipid degradation</keyword>
<keyword evidence="3" id="KW-0732">Signal</keyword>
<keyword evidence="5" id="KW-0746">Sphingolipid metabolism</keyword>
<dbReference type="Gene3D" id="2.60.120.560">
    <property type="entry name" value="Exo-inulinase, domain 1"/>
    <property type="match status" value="1"/>
</dbReference>
<dbReference type="GO" id="GO:0005764">
    <property type="term" value="C:lysosome"/>
    <property type="evidence" value="ECO:0007669"/>
    <property type="project" value="TreeGrafter"/>
</dbReference>
<dbReference type="InterPro" id="IPR017853">
    <property type="entry name" value="GH"/>
</dbReference>
<evidence type="ECO:0000256" key="7">
    <source>
        <dbReference type="ARBA" id="ARBA00023098"/>
    </source>
</evidence>
<dbReference type="InterPro" id="IPR001286">
    <property type="entry name" value="Glyco_hydro_59"/>
</dbReference>
<evidence type="ECO:0000256" key="2">
    <source>
        <dbReference type="ARBA" id="ARBA00012657"/>
    </source>
</evidence>
<dbReference type="PRINTS" id="PR00850">
    <property type="entry name" value="GLHYDRLASE59"/>
</dbReference>
<evidence type="ECO:0000256" key="10">
    <source>
        <dbReference type="ARBA" id="ARBA00023295"/>
    </source>
</evidence>
<evidence type="ECO:0000256" key="8">
    <source>
        <dbReference type="ARBA" id="ARBA00023157"/>
    </source>
</evidence>
<gene>
    <name evidence="12" type="ORF">OFUS_LOCUS10770</name>
</gene>
<protein>
    <recommendedName>
        <fullName evidence="2">galactosylceramidase</fullName>
        <ecNumber evidence="2">3.2.1.46</ecNumber>
    </recommendedName>
    <alternativeName>
        <fullName evidence="11">Galactosylceramidase</fullName>
    </alternativeName>
</protein>
<accession>A0A8J1T5S6</accession>
<evidence type="ECO:0000313" key="13">
    <source>
        <dbReference type="Proteomes" id="UP000749559"/>
    </source>
</evidence>
<dbReference type="GO" id="GO:0004336">
    <property type="term" value="F:galactosylceramidase activity"/>
    <property type="evidence" value="ECO:0007669"/>
    <property type="project" value="UniProtKB-EC"/>
</dbReference>
<keyword evidence="7" id="KW-0443">Lipid metabolism</keyword>
<dbReference type="SUPFAM" id="SSF51445">
    <property type="entry name" value="(Trans)glycosidases"/>
    <property type="match status" value="1"/>
</dbReference>
<evidence type="ECO:0000256" key="6">
    <source>
        <dbReference type="ARBA" id="ARBA00022963"/>
    </source>
</evidence>
<dbReference type="EC" id="3.2.1.46" evidence="2"/>
<name>A0A8J1T5S6_OWEFU</name>
<evidence type="ECO:0000313" key="12">
    <source>
        <dbReference type="EMBL" id="CAH1784603.1"/>
    </source>
</evidence>
<reference evidence="12" key="1">
    <citation type="submission" date="2022-03" db="EMBL/GenBank/DDBJ databases">
        <authorList>
            <person name="Martin C."/>
        </authorList>
    </citation>
    <scope>NUCLEOTIDE SEQUENCE</scope>
</reference>
<dbReference type="Pfam" id="PF21708">
    <property type="entry name" value="Glyco_hydro_59_C"/>
    <property type="match status" value="1"/>
</dbReference>
<dbReference type="Gene3D" id="3.20.20.70">
    <property type="entry name" value="Aldolase class I"/>
    <property type="match status" value="1"/>
</dbReference>
<dbReference type="Pfam" id="PF02057">
    <property type="entry name" value="Glyco_hydro_59"/>
    <property type="match status" value="1"/>
</dbReference>
<dbReference type="InterPro" id="IPR013785">
    <property type="entry name" value="Aldolase_TIM"/>
</dbReference>
<evidence type="ECO:0000256" key="1">
    <source>
        <dbReference type="ARBA" id="ARBA00005637"/>
    </source>
</evidence>
<dbReference type="InterPro" id="IPR049162">
    <property type="entry name" value="GH59_C"/>
</dbReference>
<dbReference type="PANTHER" id="PTHR15172:SF1">
    <property type="entry name" value="GALACTOCEREBROSIDASE"/>
    <property type="match status" value="1"/>
</dbReference>
<dbReference type="Pfam" id="PF17387">
    <property type="entry name" value="Glyco_hydro_59M"/>
    <property type="match status" value="1"/>
</dbReference>
<keyword evidence="9" id="KW-0325">Glycoprotein</keyword>
<evidence type="ECO:0000256" key="4">
    <source>
        <dbReference type="ARBA" id="ARBA00022801"/>
    </source>
</evidence>
<comment type="caution">
    <text evidence="12">The sequence shown here is derived from an EMBL/GenBank/DDBJ whole genome shotgun (WGS) entry which is preliminary data.</text>
</comment>
<comment type="similarity">
    <text evidence="1">Belongs to the glycosyl hydrolase 59 family.</text>
</comment>
<dbReference type="Proteomes" id="UP000749559">
    <property type="component" value="Unassembled WGS sequence"/>
</dbReference>
<dbReference type="Gene3D" id="3.20.20.80">
    <property type="entry name" value="Glycosidases"/>
    <property type="match status" value="1"/>
</dbReference>
<evidence type="ECO:0000256" key="5">
    <source>
        <dbReference type="ARBA" id="ARBA00022919"/>
    </source>
</evidence>
<keyword evidence="4" id="KW-0378">Hydrolase</keyword>
<dbReference type="PANTHER" id="PTHR15172">
    <property type="entry name" value="GALACTOCEREBROSIDASE"/>
    <property type="match status" value="1"/>
</dbReference>
<keyword evidence="10" id="KW-0326">Glycosidase</keyword>
<evidence type="ECO:0000256" key="3">
    <source>
        <dbReference type="ARBA" id="ARBA00022729"/>
    </source>
</evidence>
<dbReference type="OrthoDB" id="440760at2759"/>
<dbReference type="InterPro" id="IPR035394">
    <property type="entry name" value="Glyco_hydro_59_dom"/>
</dbReference>
<organism evidence="12 13">
    <name type="scientific">Owenia fusiformis</name>
    <name type="common">Polychaete worm</name>
    <dbReference type="NCBI Taxonomy" id="6347"/>
    <lineage>
        <taxon>Eukaryota</taxon>
        <taxon>Metazoa</taxon>
        <taxon>Spiralia</taxon>
        <taxon>Lophotrochozoa</taxon>
        <taxon>Annelida</taxon>
        <taxon>Polychaeta</taxon>
        <taxon>Sedentaria</taxon>
        <taxon>Canalipalpata</taxon>
        <taxon>Sabellida</taxon>
        <taxon>Oweniida</taxon>
        <taxon>Oweniidae</taxon>
        <taxon>Owenia</taxon>
    </lineage>
</organism>
<keyword evidence="13" id="KW-1185">Reference proteome</keyword>
<dbReference type="AlphaFoldDB" id="A0A8J1T5S6"/>
<evidence type="ECO:0000256" key="9">
    <source>
        <dbReference type="ARBA" id="ARBA00023180"/>
    </source>
</evidence>
<dbReference type="GO" id="GO:0006683">
    <property type="term" value="P:galactosylceramide catabolic process"/>
    <property type="evidence" value="ECO:0007669"/>
    <property type="project" value="InterPro"/>
</dbReference>
<evidence type="ECO:0000256" key="11">
    <source>
        <dbReference type="ARBA" id="ARBA00033098"/>
    </source>
</evidence>
<dbReference type="EMBL" id="CAIIXF020000005">
    <property type="protein sequence ID" value="CAH1784603.1"/>
    <property type="molecule type" value="Genomic_DNA"/>
</dbReference>